<proteinExistence type="predicted"/>
<keyword evidence="1" id="KW-1133">Transmembrane helix</keyword>
<keyword evidence="1" id="KW-0812">Transmembrane</keyword>
<organism evidence="2 3">
    <name type="scientific">Streptomyces eurythermus</name>
    <dbReference type="NCBI Taxonomy" id="42237"/>
    <lineage>
        <taxon>Bacteria</taxon>
        <taxon>Bacillati</taxon>
        <taxon>Actinomycetota</taxon>
        <taxon>Actinomycetes</taxon>
        <taxon>Kitasatosporales</taxon>
        <taxon>Streptomycetaceae</taxon>
        <taxon>Streptomyces</taxon>
    </lineage>
</organism>
<keyword evidence="3" id="KW-1185">Reference proteome</keyword>
<dbReference type="Gene3D" id="2.160.20.80">
    <property type="entry name" value="E3 ubiquitin-protein ligase SopA"/>
    <property type="match status" value="1"/>
</dbReference>
<gene>
    <name evidence="2" type="ORF">ACF1HC_01805</name>
</gene>
<dbReference type="PANTHER" id="PTHR14136">
    <property type="entry name" value="BTB_POZ DOMAIN-CONTAINING PROTEIN KCTD9"/>
    <property type="match status" value="1"/>
</dbReference>
<feature type="transmembrane region" description="Helical" evidence="1">
    <location>
        <begin position="48"/>
        <end position="72"/>
    </location>
</feature>
<sequence length="360" mass="39773">MKPKTRKVASVLVAALTVVGYGLLLWRGPWWLDGTHLREKDLQPADGVVITGFRTMLVALGAGLVAAIGVHYTHRSHKQTDRIFEHTREKDREQAELIREGQVTDRYVEAVKLLGSSNLTERLGGIYALERIMRDSERDHPTIVELLAAFIRERAPLPDESTETPVDYRAPEDIQAALTVLTRRPEHPHHGALLAHTDLRGVRLNGGRLTGLILGGARFDRVTFYDVSMARTNLSNAKFKGANIYGGSFEGAMLFDANFDRAALSTVSMKGANLEAVSLKETFLLGGDMQDVDLGGALMDGTMVTDEVNLPAELLIQAKIMGNCRLPDRYLRDPAVLKRVRECLQESDRERGEGAPEGHS</sequence>
<dbReference type="RefSeq" id="WP_157855639.1">
    <property type="nucleotide sequence ID" value="NZ_JBFACJ010000001.1"/>
</dbReference>
<dbReference type="Proteomes" id="UP001603418">
    <property type="component" value="Unassembled WGS sequence"/>
</dbReference>
<dbReference type="SUPFAM" id="SSF141571">
    <property type="entry name" value="Pentapeptide repeat-like"/>
    <property type="match status" value="1"/>
</dbReference>
<name>A0ABW6YPW8_9ACTN</name>
<comment type="caution">
    <text evidence="2">The sequence shown here is derived from an EMBL/GenBank/DDBJ whole genome shotgun (WGS) entry which is preliminary data.</text>
</comment>
<dbReference type="PANTHER" id="PTHR14136:SF17">
    <property type="entry name" value="BTB_POZ DOMAIN-CONTAINING PROTEIN KCTD9"/>
    <property type="match status" value="1"/>
</dbReference>
<dbReference type="InterPro" id="IPR001646">
    <property type="entry name" value="5peptide_repeat"/>
</dbReference>
<evidence type="ECO:0000256" key="1">
    <source>
        <dbReference type="SAM" id="Phobius"/>
    </source>
</evidence>
<evidence type="ECO:0000313" key="2">
    <source>
        <dbReference type="EMBL" id="MFF9880344.1"/>
    </source>
</evidence>
<keyword evidence="1" id="KW-0472">Membrane</keyword>
<dbReference type="Pfam" id="PF00805">
    <property type="entry name" value="Pentapeptide"/>
    <property type="match status" value="2"/>
</dbReference>
<dbReference type="InterPro" id="IPR051082">
    <property type="entry name" value="Pentapeptide-BTB/POZ_domain"/>
</dbReference>
<reference evidence="2 3" key="1">
    <citation type="submission" date="2024-10" db="EMBL/GenBank/DDBJ databases">
        <title>The Natural Products Discovery Center: Release of the First 8490 Sequenced Strains for Exploring Actinobacteria Biosynthetic Diversity.</title>
        <authorList>
            <person name="Kalkreuter E."/>
            <person name="Kautsar S.A."/>
            <person name="Yang D."/>
            <person name="Bader C.D."/>
            <person name="Teijaro C.N."/>
            <person name="Fluegel L."/>
            <person name="Davis C.M."/>
            <person name="Simpson J.R."/>
            <person name="Lauterbach L."/>
            <person name="Steele A.D."/>
            <person name="Gui C."/>
            <person name="Meng S."/>
            <person name="Li G."/>
            <person name="Viehrig K."/>
            <person name="Ye F."/>
            <person name="Su P."/>
            <person name="Kiefer A.F."/>
            <person name="Nichols A."/>
            <person name="Cepeda A.J."/>
            <person name="Yan W."/>
            <person name="Fan B."/>
            <person name="Jiang Y."/>
            <person name="Adhikari A."/>
            <person name="Zheng C.-J."/>
            <person name="Schuster L."/>
            <person name="Cowan T.M."/>
            <person name="Smanski M.J."/>
            <person name="Chevrette M.G."/>
            <person name="De Carvalho L.P.S."/>
            <person name="Shen B."/>
        </authorList>
    </citation>
    <scope>NUCLEOTIDE SEQUENCE [LARGE SCALE GENOMIC DNA]</scope>
    <source>
        <strain evidence="2 3">NPDC013366</strain>
    </source>
</reference>
<accession>A0ABW6YPW8</accession>
<protein>
    <submittedName>
        <fullName evidence="2">Pentapeptide repeat-containing protein</fullName>
    </submittedName>
</protein>
<dbReference type="EMBL" id="JBICBM010000001">
    <property type="protein sequence ID" value="MFF9880344.1"/>
    <property type="molecule type" value="Genomic_DNA"/>
</dbReference>
<evidence type="ECO:0000313" key="3">
    <source>
        <dbReference type="Proteomes" id="UP001603418"/>
    </source>
</evidence>